<comment type="caution">
    <text evidence="3">The sequence shown here is derived from an EMBL/GenBank/DDBJ whole genome shotgun (WGS) entry which is preliminary data.</text>
</comment>
<accession>A0A2J7RML5</accession>
<keyword evidence="4" id="KW-1185">Reference proteome</keyword>
<dbReference type="EMBL" id="NEVH01002553">
    <property type="protein sequence ID" value="PNF42077.1"/>
    <property type="molecule type" value="Genomic_DNA"/>
</dbReference>
<evidence type="ECO:0000313" key="3">
    <source>
        <dbReference type="EMBL" id="PNF42077.1"/>
    </source>
</evidence>
<feature type="transmembrane region" description="Helical" evidence="2">
    <location>
        <begin position="25"/>
        <end position="44"/>
    </location>
</feature>
<proteinExistence type="predicted"/>
<dbReference type="InParanoid" id="A0A2J7RML5"/>
<evidence type="ECO:0000256" key="2">
    <source>
        <dbReference type="SAM" id="Phobius"/>
    </source>
</evidence>
<name>A0A2J7RML5_9NEOP</name>
<reference evidence="3 4" key="1">
    <citation type="submission" date="2017-12" db="EMBL/GenBank/DDBJ databases">
        <title>Hemimetabolous genomes reveal molecular basis of termite eusociality.</title>
        <authorList>
            <person name="Harrison M.C."/>
            <person name="Jongepier E."/>
            <person name="Robertson H.M."/>
            <person name="Arning N."/>
            <person name="Bitard-Feildel T."/>
            <person name="Chao H."/>
            <person name="Childers C.P."/>
            <person name="Dinh H."/>
            <person name="Doddapaneni H."/>
            <person name="Dugan S."/>
            <person name="Gowin J."/>
            <person name="Greiner C."/>
            <person name="Han Y."/>
            <person name="Hu H."/>
            <person name="Hughes D.S.T."/>
            <person name="Huylmans A.-K."/>
            <person name="Kemena C."/>
            <person name="Kremer L.P.M."/>
            <person name="Lee S.L."/>
            <person name="Lopez-Ezquerra A."/>
            <person name="Mallet L."/>
            <person name="Monroy-Kuhn J.M."/>
            <person name="Moser A."/>
            <person name="Murali S.C."/>
            <person name="Muzny D.M."/>
            <person name="Otani S."/>
            <person name="Piulachs M.-D."/>
            <person name="Poelchau M."/>
            <person name="Qu J."/>
            <person name="Schaub F."/>
            <person name="Wada-Katsumata A."/>
            <person name="Worley K.C."/>
            <person name="Xie Q."/>
            <person name="Ylla G."/>
            <person name="Poulsen M."/>
            <person name="Gibbs R.A."/>
            <person name="Schal C."/>
            <person name="Richards S."/>
            <person name="Belles X."/>
            <person name="Korb J."/>
            <person name="Bornberg-Bauer E."/>
        </authorList>
    </citation>
    <scope>NUCLEOTIDE SEQUENCE [LARGE SCALE GENOMIC DNA]</scope>
    <source>
        <tissue evidence="3">Whole body</tissue>
    </source>
</reference>
<feature type="region of interest" description="Disordered" evidence="1">
    <location>
        <begin position="55"/>
        <end position="98"/>
    </location>
</feature>
<keyword evidence="2" id="KW-0812">Transmembrane</keyword>
<protein>
    <submittedName>
        <fullName evidence="3">Uncharacterized protein</fullName>
    </submittedName>
</protein>
<feature type="compositionally biased region" description="Basic and acidic residues" evidence="1">
    <location>
        <begin position="59"/>
        <end position="98"/>
    </location>
</feature>
<keyword evidence="2" id="KW-1133">Transmembrane helix</keyword>
<keyword evidence="2" id="KW-0472">Membrane</keyword>
<sequence length="98" mass="11645">MHMSEGQFLHEEQALNKAKSLMYRARTRIIIIIIIIIAPLCRILENFRSFSNTVNSQHSMDREVRQPVDACNHIKDKKRQETNYRQTPEKENTLIHKK</sequence>
<organism evidence="3 4">
    <name type="scientific">Cryptotermes secundus</name>
    <dbReference type="NCBI Taxonomy" id="105785"/>
    <lineage>
        <taxon>Eukaryota</taxon>
        <taxon>Metazoa</taxon>
        <taxon>Ecdysozoa</taxon>
        <taxon>Arthropoda</taxon>
        <taxon>Hexapoda</taxon>
        <taxon>Insecta</taxon>
        <taxon>Pterygota</taxon>
        <taxon>Neoptera</taxon>
        <taxon>Polyneoptera</taxon>
        <taxon>Dictyoptera</taxon>
        <taxon>Blattodea</taxon>
        <taxon>Blattoidea</taxon>
        <taxon>Termitoidae</taxon>
        <taxon>Kalotermitidae</taxon>
        <taxon>Cryptotermitinae</taxon>
        <taxon>Cryptotermes</taxon>
    </lineage>
</organism>
<dbReference type="Proteomes" id="UP000235965">
    <property type="component" value="Unassembled WGS sequence"/>
</dbReference>
<evidence type="ECO:0000256" key="1">
    <source>
        <dbReference type="SAM" id="MobiDB-lite"/>
    </source>
</evidence>
<gene>
    <name evidence="3" type="ORF">B7P43_G10988</name>
</gene>
<dbReference type="AlphaFoldDB" id="A0A2J7RML5"/>
<evidence type="ECO:0000313" key="4">
    <source>
        <dbReference type="Proteomes" id="UP000235965"/>
    </source>
</evidence>